<evidence type="ECO:0000313" key="1">
    <source>
        <dbReference type="EMBL" id="KLE33535.1"/>
    </source>
</evidence>
<dbReference type="PROSITE" id="PS51257">
    <property type="entry name" value="PROKAR_LIPOPROTEIN"/>
    <property type="match status" value="1"/>
</dbReference>
<name>A0A0G9MS43_9SPHN</name>
<dbReference type="RefSeq" id="WP_047006384.1">
    <property type="nucleotide sequence ID" value="NZ_CP018097.1"/>
</dbReference>
<dbReference type="OrthoDB" id="8481625at2"/>
<dbReference type="SUPFAM" id="SSF81901">
    <property type="entry name" value="HCP-like"/>
    <property type="match status" value="1"/>
</dbReference>
<proteinExistence type="predicted"/>
<keyword evidence="2" id="KW-1185">Reference proteome</keyword>
<dbReference type="Proteomes" id="UP000053070">
    <property type="component" value="Unassembled WGS sequence"/>
</dbReference>
<dbReference type="STRING" id="502682.BMF35_a0295"/>
<organism evidence="1 2">
    <name type="scientific">Aurantiacibacter gangjinensis</name>
    <dbReference type="NCBI Taxonomy" id="502682"/>
    <lineage>
        <taxon>Bacteria</taxon>
        <taxon>Pseudomonadati</taxon>
        <taxon>Pseudomonadota</taxon>
        <taxon>Alphaproteobacteria</taxon>
        <taxon>Sphingomonadales</taxon>
        <taxon>Erythrobacteraceae</taxon>
        <taxon>Aurantiacibacter</taxon>
    </lineage>
</organism>
<evidence type="ECO:0008006" key="3">
    <source>
        <dbReference type="Google" id="ProtNLM"/>
    </source>
</evidence>
<accession>A0A0G9MS43</accession>
<gene>
    <name evidence="1" type="ORF">AAW01_06465</name>
</gene>
<protein>
    <recommendedName>
        <fullName evidence="3">Lipoprotein</fullName>
    </recommendedName>
</protein>
<comment type="caution">
    <text evidence="1">The sequence shown here is derived from an EMBL/GenBank/DDBJ whole genome shotgun (WGS) entry which is preliminary data.</text>
</comment>
<sequence>MTDATKRRLFAACLSFIAAGCATTPPTHYFGVDLQAPIVPVEAPMDARIASLEAKLQEATCALPEFSANRCGAYAIEYERLRSERRALLWADMTYAPLTSLARRAQTGDEAAQLELGIRFEEGRGVVRDLDNARRLYRLAATPSGGDMPIYVPGVGDAPGTVQWFNTGPRREGLAEARERLQALDARMEGETQ</sequence>
<evidence type="ECO:0000313" key="2">
    <source>
        <dbReference type="Proteomes" id="UP000053070"/>
    </source>
</evidence>
<dbReference type="EMBL" id="LBHC01000001">
    <property type="protein sequence ID" value="KLE33535.1"/>
    <property type="molecule type" value="Genomic_DNA"/>
</dbReference>
<dbReference type="InterPro" id="IPR011990">
    <property type="entry name" value="TPR-like_helical_dom_sf"/>
</dbReference>
<reference evidence="1 2" key="1">
    <citation type="submission" date="2015-04" db="EMBL/GenBank/DDBJ databases">
        <title>The draft genome sequence of Erythrobacr gangjinensis K7-2.</title>
        <authorList>
            <person name="Zhuang L."/>
            <person name="Liu Y."/>
            <person name="Shao Z."/>
        </authorList>
    </citation>
    <scope>NUCLEOTIDE SEQUENCE [LARGE SCALE GENOMIC DNA]</scope>
    <source>
        <strain evidence="1 2">K7-2</strain>
    </source>
</reference>
<dbReference type="AlphaFoldDB" id="A0A0G9MS43"/>
<dbReference type="Gene3D" id="1.25.40.10">
    <property type="entry name" value="Tetratricopeptide repeat domain"/>
    <property type="match status" value="1"/>
</dbReference>
<dbReference type="PATRIC" id="fig|502682.8.peg.1319"/>